<feature type="domain" description="Apple" evidence="3">
    <location>
        <begin position="284"/>
        <end position="314"/>
    </location>
</feature>
<organism evidence="4 5">
    <name type="scientific">Fusarium venenatum</name>
    <dbReference type="NCBI Taxonomy" id="56646"/>
    <lineage>
        <taxon>Eukaryota</taxon>
        <taxon>Fungi</taxon>
        <taxon>Dikarya</taxon>
        <taxon>Ascomycota</taxon>
        <taxon>Pezizomycotina</taxon>
        <taxon>Sordariomycetes</taxon>
        <taxon>Hypocreomycetidae</taxon>
        <taxon>Hypocreales</taxon>
        <taxon>Nectriaceae</taxon>
        <taxon>Fusarium</taxon>
    </lineage>
</organism>
<evidence type="ECO:0000256" key="1">
    <source>
        <dbReference type="SAM" id="MobiDB-lite"/>
    </source>
</evidence>
<feature type="region of interest" description="Disordered" evidence="1">
    <location>
        <begin position="60"/>
        <end position="79"/>
    </location>
</feature>
<name>A0A2L2U3E5_9HYPO</name>
<dbReference type="Pfam" id="PF14295">
    <property type="entry name" value="PAN_4"/>
    <property type="match status" value="2"/>
</dbReference>
<evidence type="ECO:0000259" key="2">
    <source>
        <dbReference type="Pfam" id="PF00024"/>
    </source>
</evidence>
<feature type="domain" description="Apple" evidence="3">
    <location>
        <begin position="124"/>
        <end position="149"/>
    </location>
</feature>
<accession>A0A2L2U3E5</accession>
<dbReference type="Proteomes" id="UP000245910">
    <property type="component" value="Chromosome III"/>
</dbReference>
<feature type="domain" description="Apple" evidence="2">
    <location>
        <begin position="191"/>
        <end position="244"/>
    </location>
</feature>
<dbReference type="AlphaFoldDB" id="A0A2L2U3E5"/>
<dbReference type="InterPro" id="IPR003609">
    <property type="entry name" value="Pan_app"/>
</dbReference>
<protein>
    <recommendedName>
        <fullName evidence="2 3">Apple domain-containing protein</fullName>
    </recommendedName>
</protein>
<dbReference type="Pfam" id="PF00024">
    <property type="entry name" value="PAN_1"/>
    <property type="match status" value="1"/>
</dbReference>
<sequence length="349" mass="37467">MFNPKRIVTTMMGISITAVNAGPCKPHSSSGAVSSSTMELAMSGSTSLVTWTSTLTDSSETGLATESAPLAQSESLSMSSGTIEVSTTDLTSIATEGTATAVDTPCGNQIYRGTASHRGYTSTDAANEADCWEACSSDQDCNTWFFQTEGTFDVIGTPKNEDSNLIGSRNCSPRNYDSCNDNIGFGYIAETPTEQVPSVKLELQCAQLCMKDGQCEVWQYDGSTQTCNTFSNYFADIFTPQADASQGQGIMLAGTRSCSSDFFKPQLEPCNGQINTWDNGVSRDYRVFRQTTSELLCARACSIDPTCLSWAVDRLARGYPGSVCTLSEYAWFEDHSDFGSSGSRNCGVP</sequence>
<proteinExistence type="predicted"/>
<evidence type="ECO:0000313" key="5">
    <source>
        <dbReference type="Proteomes" id="UP000245910"/>
    </source>
</evidence>
<dbReference type="Gene3D" id="3.50.4.10">
    <property type="entry name" value="Hepatocyte Growth Factor"/>
    <property type="match status" value="1"/>
</dbReference>
<evidence type="ECO:0000313" key="4">
    <source>
        <dbReference type="EMBL" id="CEI70450.1"/>
    </source>
</evidence>
<dbReference type="EMBL" id="LN649231">
    <property type="protein sequence ID" value="CEI70450.1"/>
    <property type="molecule type" value="Genomic_DNA"/>
</dbReference>
<reference evidence="5" key="1">
    <citation type="submission" date="2014-10" db="EMBL/GenBank/DDBJ databases">
        <authorList>
            <person name="King R."/>
        </authorList>
    </citation>
    <scope>NUCLEOTIDE SEQUENCE [LARGE SCALE GENOMIC DNA]</scope>
    <source>
        <strain evidence="5">A3/5</strain>
    </source>
</reference>
<evidence type="ECO:0000259" key="3">
    <source>
        <dbReference type="Pfam" id="PF14295"/>
    </source>
</evidence>
<keyword evidence="5" id="KW-1185">Reference proteome</keyword>